<evidence type="ECO:0000256" key="5">
    <source>
        <dbReference type="PIRSR" id="PIRSR605493-1"/>
    </source>
</evidence>
<dbReference type="Gene3D" id="3.50.30.40">
    <property type="entry name" value="Ribonuclease E inhibitor RraA/RraA-like"/>
    <property type="match status" value="1"/>
</dbReference>
<proteinExistence type="predicted"/>
<dbReference type="CDD" id="cd16841">
    <property type="entry name" value="RraA_family"/>
    <property type="match status" value="1"/>
</dbReference>
<dbReference type="Proteomes" id="UP000253345">
    <property type="component" value="Unassembled WGS sequence"/>
</dbReference>
<comment type="cofactor">
    <cofactor evidence="5">
        <name>Mg(2+)</name>
        <dbReference type="ChEBI" id="CHEBI:18420"/>
    </cofactor>
</comment>
<feature type="binding site" evidence="5">
    <location>
        <position position="116"/>
    </location>
    <ligand>
        <name>substrate</name>
    </ligand>
</feature>
<dbReference type="SUPFAM" id="SSF89562">
    <property type="entry name" value="RraA-like"/>
    <property type="match status" value="1"/>
</dbReference>
<dbReference type="PANTHER" id="PTHR33254">
    <property type="entry name" value="4-HYDROXY-4-METHYL-2-OXOGLUTARATE ALDOLASE 3-RELATED"/>
    <property type="match status" value="1"/>
</dbReference>
<dbReference type="RefSeq" id="WP_114348112.1">
    <property type="nucleotide sequence ID" value="NZ_QPJL01000003.1"/>
</dbReference>
<organism evidence="6 7">
    <name type="scientific">Paracoccus lutimaris</name>
    <dbReference type="NCBI Taxonomy" id="1490030"/>
    <lineage>
        <taxon>Bacteria</taxon>
        <taxon>Pseudomonadati</taxon>
        <taxon>Pseudomonadota</taxon>
        <taxon>Alphaproteobacteria</taxon>
        <taxon>Rhodobacterales</taxon>
        <taxon>Paracoccaceae</taxon>
        <taxon>Paracoccus</taxon>
    </lineage>
</organism>
<dbReference type="EMBL" id="QPJL01000003">
    <property type="protein sequence ID" value="RCW87024.1"/>
    <property type="molecule type" value="Genomic_DNA"/>
</dbReference>
<keyword evidence="5" id="KW-0460">Magnesium</keyword>
<reference evidence="6 7" key="1">
    <citation type="submission" date="2018-07" db="EMBL/GenBank/DDBJ databases">
        <title>Genomic Encyclopedia of Type Strains, Phase III (KMG-III): the genomes of soil and plant-associated and newly described type strains.</title>
        <authorList>
            <person name="Whitman W."/>
        </authorList>
    </citation>
    <scope>NUCLEOTIDE SEQUENCE [LARGE SCALE GENOMIC DNA]</scope>
    <source>
        <strain evidence="6 7">CECT 8525</strain>
    </source>
</reference>
<evidence type="ECO:0000313" key="7">
    <source>
        <dbReference type="Proteomes" id="UP000253345"/>
    </source>
</evidence>
<keyword evidence="7" id="KW-1185">Reference proteome</keyword>
<dbReference type="Pfam" id="PF03737">
    <property type="entry name" value="RraA-like"/>
    <property type="match status" value="1"/>
</dbReference>
<evidence type="ECO:0000256" key="4">
    <source>
        <dbReference type="ARBA" id="ARBA00030169"/>
    </source>
</evidence>
<dbReference type="PANTHER" id="PTHR33254:SF4">
    <property type="entry name" value="4-HYDROXY-4-METHYL-2-OXOGLUTARATE ALDOLASE 3-RELATED"/>
    <property type="match status" value="1"/>
</dbReference>
<comment type="cofactor">
    <cofactor evidence="1">
        <name>a divalent metal cation</name>
        <dbReference type="ChEBI" id="CHEBI:60240"/>
    </cofactor>
</comment>
<accession>A0A368Z984</accession>
<gene>
    <name evidence="6" type="ORF">DFP89_10328</name>
</gene>
<sequence length="216" mass="23845">MTDPRIATLEGVYTSVIHDVLRAMGRRNFTLPSRITPLQPDTVLAGPALTIEGRIDETADPHQTLLDWTGLLSQAPAGHIWVSQPHNQLVAQMGELSAETLHRKGVLGCVLDGGLRDANFILKLGFRSWRTFHTPRDVVGLWRPTAVNQPIMIGECQVRPGDWLHGDRDGMVVIPADILDEVIAASVEAMQAENRVRTAILDGTDPQEAYLRFGKF</sequence>
<dbReference type="InterPro" id="IPR036704">
    <property type="entry name" value="RraA/RraA-like_sf"/>
</dbReference>
<evidence type="ECO:0000313" key="6">
    <source>
        <dbReference type="EMBL" id="RCW87024.1"/>
    </source>
</evidence>
<evidence type="ECO:0000256" key="3">
    <source>
        <dbReference type="ARBA" id="ARBA00029596"/>
    </source>
</evidence>
<comment type="caution">
    <text evidence="6">The sequence shown here is derived from an EMBL/GenBank/DDBJ whole genome shotgun (WGS) entry which is preliminary data.</text>
</comment>
<dbReference type="OrthoDB" id="9812532at2"/>
<dbReference type="GO" id="GO:0046872">
    <property type="term" value="F:metal ion binding"/>
    <property type="evidence" value="ECO:0007669"/>
    <property type="project" value="UniProtKB-KW"/>
</dbReference>
<evidence type="ECO:0000256" key="1">
    <source>
        <dbReference type="ARBA" id="ARBA00001968"/>
    </source>
</evidence>
<feature type="binding site" evidence="5">
    <location>
        <position position="117"/>
    </location>
    <ligand>
        <name>Mg(2+)</name>
        <dbReference type="ChEBI" id="CHEBI:18420"/>
    </ligand>
</feature>
<dbReference type="AlphaFoldDB" id="A0A368Z984"/>
<evidence type="ECO:0000256" key="2">
    <source>
        <dbReference type="ARBA" id="ARBA00016549"/>
    </source>
</evidence>
<keyword evidence="5" id="KW-0479">Metal-binding</keyword>
<dbReference type="InterPro" id="IPR005493">
    <property type="entry name" value="RraA/RraA-like"/>
</dbReference>
<protein>
    <recommendedName>
        <fullName evidence="2">Putative 4-hydroxy-4-methyl-2-oxoglutarate aldolase</fullName>
    </recommendedName>
    <alternativeName>
        <fullName evidence="3">Regulator of ribonuclease activity homolog</fullName>
    </alternativeName>
    <alternativeName>
        <fullName evidence="4">RraA-like protein</fullName>
    </alternativeName>
</protein>
<name>A0A368Z984_9RHOB</name>